<evidence type="ECO:0008006" key="3">
    <source>
        <dbReference type="Google" id="ProtNLM"/>
    </source>
</evidence>
<comment type="caution">
    <text evidence="1">The sequence shown here is derived from an EMBL/GenBank/DDBJ whole genome shotgun (WGS) entry which is preliminary data.</text>
</comment>
<dbReference type="EMBL" id="PCRS01000011">
    <property type="protein sequence ID" value="PIP25063.1"/>
    <property type="molecule type" value="Genomic_DNA"/>
</dbReference>
<dbReference type="AlphaFoldDB" id="A0A2G9Z282"/>
<accession>A0A2G9Z282</accession>
<name>A0A2G9Z282_9BACT</name>
<gene>
    <name evidence="1" type="ORF">COX34_00785</name>
</gene>
<protein>
    <recommendedName>
        <fullName evidence="3">DUF4258 domain-containing protein</fullName>
    </recommendedName>
</protein>
<evidence type="ECO:0000313" key="2">
    <source>
        <dbReference type="Proteomes" id="UP000228681"/>
    </source>
</evidence>
<proteinExistence type="predicted"/>
<reference evidence="1 2" key="1">
    <citation type="submission" date="2017-09" db="EMBL/GenBank/DDBJ databases">
        <title>Depth-based differentiation of microbial function through sediment-hosted aquifers and enrichment of novel symbionts in the deep terrestrial subsurface.</title>
        <authorList>
            <person name="Probst A.J."/>
            <person name="Ladd B."/>
            <person name="Jarett J.K."/>
            <person name="Geller-Mcgrath D.E."/>
            <person name="Sieber C.M."/>
            <person name="Emerson J.B."/>
            <person name="Anantharaman K."/>
            <person name="Thomas B.C."/>
            <person name="Malmstrom R."/>
            <person name="Stieglmeier M."/>
            <person name="Klingl A."/>
            <person name="Woyke T."/>
            <person name="Ryan C.M."/>
            <person name="Banfield J.F."/>
        </authorList>
    </citation>
    <scope>NUCLEOTIDE SEQUENCE [LARGE SCALE GENOMIC DNA]</scope>
    <source>
        <strain evidence="1">CG23_combo_of_CG06-09_8_20_14_all_36_12</strain>
    </source>
</reference>
<evidence type="ECO:0000313" key="1">
    <source>
        <dbReference type="EMBL" id="PIP25063.1"/>
    </source>
</evidence>
<sequence length="106" mass="12285">MLLKLPKSSEKFFWTKHAKTKMRQYQLSESRLKRVLRKSERKEIGVAPGTIAIMQTIGTKKHPTEIWLMYQAIKKPKRIKIISAWRYPGRSPVGKLPPGAQEELPS</sequence>
<organism evidence="1 2">
    <name type="scientific">Candidatus Nealsonbacteria bacterium CG23_combo_of_CG06-09_8_20_14_all_36_12</name>
    <dbReference type="NCBI Taxonomy" id="1974718"/>
    <lineage>
        <taxon>Bacteria</taxon>
        <taxon>Candidatus Nealsoniibacteriota</taxon>
    </lineage>
</organism>
<dbReference type="Proteomes" id="UP000228681">
    <property type="component" value="Unassembled WGS sequence"/>
</dbReference>